<feature type="region of interest" description="Disordered" evidence="1">
    <location>
        <begin position="1"/>
        <end position="22"/>
    </location>
</feature>
<evidence type="ECO:0000256" key="1">
    <source>
        <dbReference type="SAM" id="MobiDB-lite"/>
    </source>
</evidence>
<name>A0A5E4GNS0_PRUDU</name>
<dbReference type="InParanoid" id="A0A5E4GNS0"/>
<dbReference type="EMBL" id="CABIKO010001356">
    <property type="protein sequence ID" value="VVA41547.1"/>
    <property type="molecule type" value="Genomic_DNA"/>
</dbReference>
<dbReference type="Pfam" id="PF03140">
    <property type="entry name" value="DUF247"/>
    <property type="match status" value="1"/>
</dbReference>
<dbReference type="Gramene" id="VVA41547">
    <property type="protein sequence ID" value="VVA41547"/>
    <property type="gene ID" value="Prudul26B024312"/>
</dbReference>
<reference evidence="3" key="1">
    <citation type="journal article" date="2020" name="Plant J.">
        <title>Transposons played a major role in the diversification between the closely related almond and peach genomes: results from the almond genome sequence.</title>
        <authorList>
            <person name="Alioto T."/>
            <person name="Alexiou K.G."/>
            <person name="Bardil A."/>
            <person name="Barteri F."/>
            <person name="Castanera R."/>
            <person name="Cruz F."/>
            <person name="Dhingra A."/>
            <person name="Duval H."/>
            <person name="Fernandez I Marti A."/>
            <person name="Frias L."/>
            <person name="Galan B."/>
            <person name="Garcia J.L."/>
            <person name="Howad W."/>
            <person name="Gomez-Garrido J."/>
            <person name="Gut M."/>
            <person name="Julca I."/>
            <person name="Morata J."/>
            <person name="Puigdomenech P."/>
            <person name="Ribeca P."/>
            <person name="Rubio Cabetas M.J."/>
            <person name="Vlasova A."/>
            <person name="Wirthensohn M."/>
            <person name="Garcia-Mas J."/>
            <person name="Gabaldon T."/>
            <person name="Casacuberta J.M."/>
            <person name="Arus P."/>
        </authorList>
    </citation>
    <scope>NUCLEOTIDE SEQUENCE [LARGE SCALE GENOMIC DNA]</scope>
    <source>
        <strain evidence="3">cv. Texas</strain>
    </source>
</reference>
<evidence type="ECO:0000313" key="3">
    <source>
        <dbReference type="Proteomes" id="UP000327085"/>
    </source>
</evidence>
<sequence length="456" mass="52684">MKRKTKGSNEAAPHDTENPPTPLATLMKEELNRLSPLSSSCCIYRVPTRLRDVKEKAYSPRVVSIGPFHHGQKALKAMEEHQMRYLQDFLRRTNVSMEDLVKRISDQEARVRSCYAETIKFSVDEFVRIILVDATFVIEIFLKIRFPEFLDENDRVFKRTFQEIWSDLCMLENQLPFFILEDLFDLHETQVSFNSDHTERLSLITLSHLYFEKLMKIEGTEGSLQRICSSKVEHFVDLRRKLYLPCSFESQAGGQLQTVTTPSITELQTAGVKFNVASTPNLFDIRFADGTLEIPRFNIGPQTEVRIRNLIAFEQCHCKDNLINDYVVIMDRFVNTAKDVELLVKYGIVENMLGDSNAASTMINNLADGATLNYNDFYFAALCEELNKYRSSTWHRRKANLRQNYFNTPWAAISVAAAVFSPRTHCHTNSVLYHLCFLSIIYSKPLHHPFFSILML</sequence>
<dbReference type="PANTHER" id="PTHR31170:SF17">
    <property type="match status" value="1"/>
</dbReference>
<proteinExistence type="predicted"/>
<evidence type="ECO:0000313" key="2">
    <source>
        <dbReference type="EMBL" id="VVA41547.1"/>
    </source>
</evidence>
<dbReference type="Proteomes" id="UP000327085">
    <property type="component" value="Chromosome 1"/>
</dbReference>
<accession>A0A5E4GNS0</accession>
<gene>
    <name evidence="2" type="ORF">ALMOND_2B024312</name>
</gene>
<dbReference type="FunCoup" id="A0A5E4GNS0">
    <property type="interactions" value="146"/>
</dbReference>
<dbReference type="PANTHER" id="PTHR31170">
    <property type="entry name" value="BNAC04G53230D PROTEIN"/>
    <property type="match status" value="1"/>
</dbReference>
<organism evidence="2 3">
    <name type="scientific">Prunus dulcis</name>
    <name type="common">Almond</name>
    <name type="synonym">Amygdalus dulcis</name>
    <dbReference type="NCBI Taxonomy" id="3755"/>
    <lineage>
        <taxon>Eukaryota</taxon>
        <taxon>Viridiplantae</taxon>
        <taxon>Streptophyta</taxon>
        <taxon>Embryophyta</taxon>
        <taxon>Tracheophyta</taxon>
        <taxon>Spermatophyta</taxon>
        <taxon>Magnoliopsida</taxon>
        <taxon>eudicotyledons</taxon>
        <taxon>Gunneridae</taxon>
        <taxon>Pentapetalae</taxon>
        <taxon>rosids</taxon>
        <taxon>fabids</taxon>
        <taxon>Rosales</taxon>
        <taxon>Rosaceae</taxon>
        <taxon>Amygdaloideae</taxon>
        <taxon>Amygdaleae</taxon>
        <taxon>Prunus</taxon>
    </lineage>
</organism>
<protein>
    <submittedName>
        <fullName evidence="2">PREDICTED: UPF0481</fullName>
    </submittedName>
</protein>
<dbReference type="OMA" id="HINDYIV"/>
<dbReference type="InterPro" id="IPR004158">
    <property type="entry name" value="DUF247_pln"/>
</dbReference>
<dbReference type="AlphaFoldDB" id="A0A5E4GNS0"/>